<protein>
    <submittedName>
        <fullName evidence="2">EAL domain, c-di-GMP-specific phosphodiesterase class I (Or its enzymatically inactive variant)</fullName>
    </submittedName>
</protein>
<dbReference type="InterPro" id="IPR050706">
    <property type="entry name" value="Cyclic-di-GMP_PDE-like"/>
</dbReference>
<dbReference type="PANTHER" id="PTHR33121:SF79">
    <property type="entry name" value="CYCLIC DI-GMP PHOSPHODIESTERASE PDED-RELATED"/>
    <property type="match status" value="1"/>
</dbReference>
<organism evidence="2 3">
    <name type="scientific">Persephonella hydrogeniphila</name>
    <dbReference type="NCBI Taxonomy" id="198703"/>
    <lineage>
        <taxon>Bacteria</taxon>
        <taxon>Pseudomonadati</taxon>
        <taxon>Aquificota</taxon>
        <taxon>Aquificia</taxon>
        <taxon>Aquificales</taxon>
        <taxon>Hydrogenothermaceae</taxon>
        <taxon>Persephonella</taxon>
    </lineage>
</organism>
<dbReference type="EMBL" id="OBEI01000001">
    <property type="protein sequence ID" value="SNZ04041.1"/>
    <property type="molecule type" value="Genomic_DNA"/>
</dbReference>
<dbReference type="AlphaFoldDB" id="A0A285N8J7"/>
<gene>
    <name evidence="2" type="ORF">SAMN06265182_0538</name>
</gene>
<keyword evidence="3" id="KW-1185">Reference proteome</keyword>
<dbReference type="OrthoDB" id="7057390at2"/>
<dbReference type="Gene3D" id="3.20.20.450">
    <property type="entry name" value="EAL domain"/>
    <property type="match status" value="1"/>
</dbReference>
<dbReference type="InterPro" id="IPR001633">
    <property type="entry name" value="EAL_dom"/>
</dbReference>
<dbReference type="Proteomes" id="UP000219036">
    <property type="component" value="Unassembled WGS sequence"/>
</dbReference>
<name>A0A285N8J7_9AQUI</name>
<evidence type="ECO:0000313" key="2">
    <source>
        <dbReference type="EMBL" id="SNZ04041.1"/>
    </source>
</evidence>
<evidence type="ECO:0000259" key="1">
    <source>
        <dbReference type="PROSITE" id="PS50883"/>
    </source>
</evidence>
<dbReference type="InterPro" id="IPR035919">
    <property type="entry name" value="EAL_sf"/>
</dbReference>
<feature type="domain" description="EAL" evidence="1">
    <location>
        <begin position="1"/>
        <end position="184"/>
    </location>
</feature>
<sequence length="184" mass="21309">MAKKFRLYPEISRRVIKNAIELIKEKNIHISINLSLSDILNIEMRNYILKILRDYQIGEYLTFELLEDESIESSFEVIEFIGFVKMYGVKISIDDFGSGYSNFSYLSKMKVDFIKIDGSLIRNLDKDDISHAIVEAIVTFAKELKIKTIAEFVENEDIWNIVKELDVDCSQGYFCGKPSPKILD</sequence>
<evidence type="ECO:0000313" key="3">
    <source>
        <dbReference type="Proteomes" id="UP000219036"/>
    </source>
</evidence>
<dbReference type="Pfam" id="PF00563">
    <property type="entry name" value="EAL"/>
    <property type="match status" value="1"/>
</dbReference>
<accession>A0A285N8J7</accession>
<dbReference type="SUPFAM" id="SSF141868">
    <property type="entry name" value="EAL domain-like"/>
    <property type="match status" value="1"/>
</dbReference>
<proteinExistence type="predicted"/>
<dbReference type="PROSITE" id="PS50883">
    <property type="entry name" value="EAL"/>
    <property type="match status" value="1"/>
</dbReference>
<reference evidence="3" key="1">
    <citation type="submission" date="2017-09" db="EMBL/GenBank/DDBJ databases">
        <authorList>
            <person name="Varghese N."/>
            <person name="Submissions S."/>
        </authorList>
    </citation>
    <scope>NUCLEOTIDE SEQUENCE [LARGE SCALE GENOMIC DNA]</scope>
    <source>
        <strain evidence="3">DSM 15103</strain>
    </source>
</reference>
<dbReference type="SMART" id="SM00052">
    <property type="entry name" value="EAL"/>
    <property type="match status" value="1"/>
</dbReference>
<dbReference type="GO" id="GO:0071111">
    <property type="term" value="F:cyclic-guanylate-specific phosphodiesterase activity"/>
    <property type="evidence" value="ECO:0007669"/>
    <property type="project" value="InterPro"/>
</dbReference>
<dbReference type="CDD" id="cd01948">
    <property type="entry name" value="EAL"/>
    <property type="match status" value="1"/>
</dbReference>
<dbReference type="PANTHER" id="PTHR33121">
    <property type="entry name" value="CYCLIC DI-GMP PHOSPHODIESTERASE PDEF"/>
    <property type="match status" value="1"/>
</dbReference>